<dbReference type="Proteomes" id="UP000324358">
    <property type="component" value="Unassembled WGS sequence"/>
</dbReference>
<evidence type="ECO:0000313" key="2">
    <source>
        <dbReference type="Proteomes" id="UP000324358"/>
    </source>
</evidence>
<comment type="caution">
    <text evidence="1">The sequence shown here is derived from an EMBL/GenBank/DDBJ whole genome shotgun (WGS) entry which is preliminary data.</text>
</comment>
<dbReference type="AlphaFoldDB" id="A0A5D0R388"/>
<sequence length="157" mass="18673">MNLKLETILGKPLEYIKELVLDFENDKVSKTFKLRFEYHFFGMIYNQISIDVTDDNRIKSVYINFQRLLNQPDLNNIISQYGVPNHMKVKDILLTEDISNSSEANFKQQTTKRTYSLKEGSLDDKPTFILWNQETFSLKFMLYYKQNGMQLMFNKND</sequence>
<evidence type="ECO:0000313" key="1">
    <source>
        <dbReference type="EMBL" id="TYB75024.1"/>
    </source>
</evidence>
<organism evidence="1 2">
    <name type="scientific">Bizionia algoritergicola</name>
    <dbReference type="NCBI Taxonomy" id="291187"/>
    <lineage>
        <taxon>Bacteria</taxon>
        <taxon>Pseudomonadati</taxon>
        <taxon>Bacteroidota</taxon>
        <taxon>Flavobacteriia</taxon>
        <taxon>Flavobacteriales</taxon>
        <taxon>Flavobacteriaceae</taxon>
        <taxon>Bizionia</taxon>
    </lineage>
</organism>
<protein>
    <submittedName>
        <fullName evidence="1">Uncharacterized protein</fullName>
    </submittedName>
</protein>
<dbReference type="OrthoDB" id="1164990at2"/>
<dbReference type="EMBL" id="VSKL01000001">
    <property type="protein sequence ID" value="TYB75024.1"/>
    <property type="molecule type" value="Genomic_DNA"/>
</dbReference>
<name>A0A5D0R388_9FLAO</name>
<proteinExistence type="predicted"/>
<reference evidence="1 2" key="1">
    <citation type="submission" date="2019-08" db="EMBL/GenBank/DDBJ databases">
        <title>Genomes of Antarctic Bizionia species.</title>
        <authorList>
            <person name="Bowman J.P."/>
        </authorList>
    </citation>
    <scope>NUCLEOTIDE SEQUENCE [LARGE SCALE GENOMIC DNA]</scope>
    <source>
        <strain evidence="1 2">APA-1</strain>
    </source>
</reference>
<gene>
    <name evidence="1" type="ORF">ES675_02500</name>
</gene>
<accession>A0A5D0R388</accession>
<keyword evidence="2" id="KW-1185">Reference proteome</keyword>
<dbReference type="RefSeq" id="WP_066253698.1">
    <property type="nucleotide sequence ID" value="NZ_VSKL01000001.1"/>
</dbReference>